<protein>
    <submittedName>
        <fullName evidence="2">Uncharacterized protein</fullName>
    </submittedName>
</protein>
<organism evidence="2">
    <name type="scientific">uncultured Solirubrobacteraceae bacterium</name>
    <dbReference type="NCBI Taxonomy" id="1162706"/>
    <lineage>
        <taxon>Bacteria</taxon>
        <taxon>Bacillati</taxon>
        <taxon>Actinomycetota</taxon>
        <taxon>Thermoleophilia</taxon>
        <taxon>Solirubrobacterales</taxon>
        <taxon>Solirubrobacteraceae</taxon>
        <taxon>environmental samples</taxon>
    </lineage>
</organism>
<gene>
    <name evidence="2" type="ORF">AVDCRST_MAG67-2717</name>
</gene>
<feature type="region of interest" description="Disordered" evidence="1">
    <location>
        <begin position="1"/>
        <end position="26"/>
    </location>
</feature>
<feature type="non-terminal residue" evidence="2">
    <location>
        <position position="26"/>
    </location>
</feature>
<proteinExistence type="predicted"/>
<feature type="compositionally biased region" description="Low complexity" evidence="1">
    <location>
        <begin position="14"/>
        <end position="26"/>
    </location>
</feature>
<dbReference type="AlphaFoldDB" id="A0A6J4T111"/>
<reference evidence="2" key="1">
    <citation type="submission" date="2020-02" db="EMBL/GenBank/DDBJ databases">
        <authorList>
            <person name="Meier V. D."/>
        </authorList>
    </citation>
    <scope>NUCLEOTIDE SEQUENCE</scope>
    <source>
        <strain evidence="2">AVDCRST_MAG67</strain>
    </source>
</reference>
<evidence type="ECO:0000256" key="1">
    <source>
        <dbReference type="SAM" id="MobiDB-lite"/>
    </source>
</evidence>
<accession>A0A6J4T111</accession>
<feature type="non-terminal residue" evidence="2">
    <location>
        <position position="1"/>
    </location>
</feature>
<dbReference type="EMBL" id="CADCVQ010000113">
    <property type="protein sequence ID" value="CAA9510885.1"/>
    <property type="molecule type" value="Genomic_DNA"/>
</dbReference>
<name>A0A6J4T111_9ACTN</name>
<sequence length="26" mass="3016">RRRRPRALRRDRTAAANAGALRRADL</sequence>
<evidence type="ECO:0000313" key="2">
    <source>
        <dbReference type="EMBL" id="CAA9510885.1"/>
    </source>
</evidence>